<dbReference type="GO" id="GO:0043161">
    <property type="term" value="P:proteasome-mediated ubiquitin-dependent protein catabolic process"/>
    <property type="evidence" value="ECO:0007669"/>
    <property type="project" value="TreeGrafter"/>
</dbReference>
<keyword evidence="11" id="KW-1185">Reference proteome</keyword>
<dbReference type="InterPro" id="IPR036322">
    <property type="entry name" value="WD40_repeat_dom_sf"/>
</dbReference>
<comment type="subcellular location">
    <subcellularLocation>
        <location evidence="2">Cytoplasm</location>
    </subcellularLocation>
    <subcellularLocation>
        <location evidence="1">Mitochondrion</location>
    </subcellularLocation>
</comment>
<evidence type="ECO:0000256" key="8">
    <source>
        <dbReference type="SAM" id="MobiDB-lite"/>
    </source>
</evidence>
<dbReference type="Proteomes" id="UP001208570">
    <property type="component" value="Unassembled WGS sequence"/>
</dbReference>
<evidence type="ECO:0000259" key="9">
    <source>
        <dbReference type="PROSITE" id="PS50897"/>
    </source>
</evidence>
<dbReference type="GO" id="GO:0005739">
    <property type="term" value="C:mitochondrion"/>
    <property type="evidence" value="ECO:0007669"/>
    <property type="project" value="UniProtKB-SubCell"/>
</dbReference>
<sequence>MSLCASEPMTSPSKIKREYSSLTNGSIANCENFYSEIKCSGFAFLVDTNWRHRIASLASSSESEDGGVGSPPRKKQRFSASSTKNIMQTNGCSPQHNGQVDADSTAPSTSVQLNGACSGPSANGDIHENSNRPGRIRIMSQTDRDIVRLIGQHLRSLGLHRTVDQLMRESECMLEHPAAAKFRTHILDGDWDKAQDDLGELKQLVSSPQEIIKMRFLLLEQKFLEYLEDGRVMDALHCLRQELSPLKYNTERVHELSSFIMCSNPADLREMANWDGRGTASRQKVIENLQAFLPPSVMLPPRRLLTLLNQAVELQKDKCPYHNTSSNDSLDSVSLLIDHTCTKEQFPCFSTQVLNDHMDQVWFCRFSPDGRYLATGCKGGTMIIWEVNMETHQLHQKRTFEGHSYGVSYIAWSPDSEYVIACGPDDCSELWLWNAQTGDLRVKMSQSSDDSLTSASWHIDSKRFVTGGTRGQFYQCDLDGNVMDSWEGVRVHCLACQRDNKTVYASDSHQRIRGYNFDDLTDFHLIQEDHPIMSFTLNETGRLALLNIASQGVHMWDIKDKCLVRKFQGVTQVRFNIHSCFGGVNQDFIASGSEDSKVYVWHIRREMPIAVLEGHTDTVNCVHWNPQLPSMLASASDDGTVRIWGPRSIGDTKSSEGSPLESGRSTPV</sequence>
<evidence type="ECO:0000256" key="5">
    <source>
        <dbReference type="ARBA" id="ARBA00022737"/>
    </source>
</evidence>
<dbReference type="InterPro" id="IPR054532">
    <property type="entry name" value="TPL_SMU1_LisH-like"/>
</dbReference>
<protein>
    <recommendedName>
        <fullName evidence="9">CTLH domain-containing protein</fullName>
    </recommendedName>
</protein>
<keyword evidence="3" id="KW-0963">Cytoplasm</keyword>
<evidence type="ECO:0000256" key="6">
    <source>
        <dbReference type="ARBA" id="ARBA00023128"/>
    </source>
</evidence>
<feature type="region of interest" description="Disordered" evidence="8">
    <location>
        <begin position="644"/>
        <end position="668"/>
    </location>
</feature>
<gene>
    <name evidence="10" type="ORF">LSH36_83g05016</name>
</gene>
<name>A0AAD9NAU8_9ANNE</name>
<feature type="repeat" description="WD" evidence="7">
    <location>
        <begin position="400"/>
        <end position="431"/>
    </location>
</feature>
<dbReference type="SMART" id="SM00320">
    <property type="entry name" value="WD40"/>
    <property type="match status" value="5"/>
</dbReference>
<feature type="repeat" description="WD" evidence="7">
    <location>
        <begin position="612"/>
        <end position="644"/>
    </location>
</feature>
<dbReference type="GO" id="GO:0034657">
    <property type="term" value="C:GID complex"/>
    <property type="evidence" value="ECO:0007669"/>
    <property type="project" value="TreeGrafter"/>
</dbReference>
<evidence type="ECO:0000256" key="4">
    <source>
        <dbReference type="ARBA" id="ARBA00022574"/>
    </source>
</evidence>
<dbReference type="PROSITE" id="PS50294">
    <property type="entry name" value="WD_REPEATS_REGION"/>
    <property type="match status" value="3"/>
</dbReference>
<organism evidence="10 11">
    <name type="scientific">Paralvinella palmiformis</name>
    <dbReference type="NCBI Taxonomy" id="53620"/>
    <lineage>
        <taxon>Eukaryota</taxon>
        <taxon>Metazoa</taxon>
        <taxon>Spiralia</taxon>
        <taxon>Lophotrochozoa</taxon>
        <taxon>Annelida</taxon>
        <taxon>Polychaeta</taxon>
        <taxon>Sedentaria</taxon>
        <taxon>Canalipalpata</taxon>
        <taxon>Terebellida</taxon>
        <taxon>Terebelliformia</taxon>
        <taxon>Alvinellidae</taxon>
        <taxon>Paralvinella</taxon>
    </lineage>
</organism>
<feature type="domain" description="CTLH" evidence="9">
    <location>
        <begin position="175"/>
        <end position="234"/>
    </location>
</feature>
<feature type="compositionally biased region" description="Polar residues" evidence="8">
    <location>
        <begin position="651"/>
        <end position="668"/>
    </location>
</feature>
<dbReference type="PROSITE" id="PS50082">
    <property type="entry name" value="WD_REPEATS_2"/>
    <property type="match status" value="3"/>
</dbReference>
<dbReference type="InterPro" id="IPR006594">
    <property type="entry name" value="LisH"/>
</dbReference>
<dbReference type="InterPro" id="IPR051350">
    <property type="entry name" value="WD_repeat-ST_regulator"/>
</dbReference>
<dbReference type="CDD" id="cd00200">
    <property type="entry name" value="WD40"/>
    <property type="match status" value="1"/>
</dbReference>
<evidence type="ECO:0000313" key="11">
    <source>
        <dbReference type="Proteomes" id="UP001208570"/>
    </source>
</evidence>
<proteinExistence type="predicted"/>
<dbReference type="SUPFAM" id="SSF50978">
    <property type="entry name" value="WD40 repeat-like"/>
    <property type="match status" value="1"/>
</dbReference>
<dbReference type="PANTHER" id="PTHR22838:SF0">
    <property type="entry name" value="WD REPEAT-CONTAINING PROTEIN 26"/>
    <property type="match status" value="1"/>
</dbReference>
<evidence type="ECO:0000256" key="3">
    <source>
        <dbReference type="ARBA" id="ARBA00022490"/>
    </source>
</evidence>
<keyword evidence="4 7" id="KW-0853">WD repeat</keyword>
<evidence type="ECO:0000256" key="7">
    <source>
        <dbReference type="PROSITE-ProRule" id="PRU00221"/>
    </source>
</evidence>
<dbReference type="InterPro" id="IPR001680">
    <property type="entry name" value="WD40_rpt"/>
</dbReference>
<feature type="compositionally biased region" description="Polar residues" evidence="8">
    <location>
        <begin position="105"/>
        <end position="115"/>
    </location>
</feature>
<dbReference type="Pfam" id="PF00400">
    <property type="entry name" value="WD40"/>
    <property type="match status" value="4"/>
</dbReference>
<evidence type="ECO:0000256" key="2">
    <source>
        <dbReference type="ARBA" id="ARBA00004496"/>
    </source>
</evidence>
<dbReference type="SMART" id="SM00668">
    <property type="entry name" value="CTLH"/>
    <property type="match status" value="1"/>
</dbReference>
<evidence type="ECO:0000256" key="1">
    <source>
        <dbReference type="ARBA" id="ARBA00004173"/>
    </source>
</evidence>
<dbReference type="Pfam" id="PF17814">
    <property type="entry name" value="LisH_TPL"/>
    <property type="match status" value="1"/>
</dbReference>
<keyword evidence="6" id="KW-0496">Mitochondrion</keyword>
<dbReference type="PROSITE" id="PS50896">
    <property type="entry name" value="LISH"/>
    <property type="match status" value="1"/>
</dbReference>
<evidence type="ECO:0000313" key="10">
    <source>
        <dbReference type="EMBL" id="KAK2163255.1"/>
    </source>
</evidence>
<comment type="caution">
    <text evidence="10">The sequence shown here is derived from an EMBL/GenBank/DDBJ whole genome shotgun (WGS) entry which is preliminary data.</text>
</comment>
<dbReference type="FunFam" id="2.130.10.10:FF:000087">
    <property type="entry name" value="WD repeat-containing protein 26 homolog"/>
    <property type="match status" value="1"/>
</dbReference>
<feature type="repeat" description="WD" evidence="7">
    <location>
        <begin position="354"/>
        <end position="388"/>
    </location>
</feature>
<keyword evidence="5" id="KW-0677">Repeat</keyword>
<feature type="compositionally biased region" description="Polar residues" evidence="8">
    <location>
        <begin position="78"/>
        <end position="98"/>
    </location>
</feature>
<dbReference type="InterPro" id="IPR006595">
    <property type="entry name" value="CTLH_C"/>
</dbReference>
<dbReference type="PROSITE" id="PS50897">
    <property type="entry name" value="CTLH"/>
    <property type="match status" value="1"/>
</dbReference>
<dbReference type="Gene3D" id="2.130.10.10">
    <property type="entry name" value="YVTN repeat-like/Quinoprotein amine dehydrogenase"/>
    <property type="match status" value="2"/>
</dbReference>
<accession>A0AAD9NAU8</accession>
<dbReference type="EMBL" id="JAODUP010000083">
    <property type="protein sequence ID" value="KAK2163255.1"/>
    <property type="molecule type" value="Genomic_DNA"/>
</dbReference>
<dbReference type="InterPro" id="IPR015943">
    <property type="entry name" value="WD40/YVTN_repeat-like_dom_sf"/>
</dbReference>
<dbReference type="PANTHER" id="PTHR22838">
    <property type="entry name" value="WD REPEAT PROTEIN 26-RELATED"/>
    <property type="match status" value="1"/>
</dbReference>
<dbReference type="AlphaFoldDB" id="A0AAD9NAU8"/>
<feature type="region of interest" description="Disordered" evidence="8">
    <location>
        <begin position="58"/>
        <end position="134"/>
    </location>
</feature>
<reference evidence="10" key="1">
    <citation type="journal article" date="2023" name="Mol. Biol. Evol.">
        <title>Third-Generation Sequencing Reveals the Adaptive Role of the Epigenome in Three Deep-Sea Polychaetes.</title>
        <authorList>
            <person name="Perez M."/>
            <person name="Aroh O."/>
            <person name="Sun Y."/>
            <person name="Lan Y."/>
            <person name="Juniper S.K."/>
            <person name="Young C.R."/>
            <person name="Angers B."/>
            <person name="Qian P.Y."/>
        </authorList>
    </citation>
    <scope>NUCLEOTIDE SEQUENCE</scope>
    <source>
        <strain evidence="10">P08H-3</strain>
    </source>
</reference>